<dbReference type="AlphaFoldDB" id="A0A286CY97"/>
<dbReference type="InterPro" id="IPR013694">
    <property type="entry name" value="VIT"/>
</dbReference>
<feature type="compositionally biased region" description="Low complexity" evidence="1">
    <location>
        <begin position="624"/>
        <end position="636"/>
    </location>
</feature>
<accession>A0A286CY97</accession>
<evidence type="ECO:0000256" key="1">
    <source>
        <dbReference type="SAM" id="MobiDB-lite"/>
    </source>
</evidence>
<dbReference type="RefSeq" id="WP_097120361.1">
    <property type="nucleotide sequence ID" value="NZ_PDWU01000002.1"/>
</dbReference>
<dbReference type="Gene3D" id="2.60.120.380">
    <property type="match status" value="1"/>
</dbReference>
<organism evidence="4 5">
    <name type="scientific">Pseudoxanthomonas wuyuanensis</name>
    <dbReference type="NCBI Taxonomy" id="1073196"/>
    <lineage>
        <taxon>Bacteria</taxon>
        <taxon>Pseudomonadati</taxon>
        <taxon>Pseudomonadota</taxon>
        <taxon>Gammaproteobacteria</taxon>
        <taxon>Lysobacterales</taxon>
        <taxon>Lysobacteraceae</taxon>
        <taxon>Pseudoxanthomonas</taxon>
    </lineage>
</organism>
<name>A0A286CY97_9GAMM</name>
<evidence type="ECO:0000313" key="5">
    <source>
        <dbReference type="Proteomes" id="UP000219374"/>
    </source>
</evidence>
<dbReference type="InterPro" id="IPR019220">
    <property type="entry name" value="DUF2135"/>
</dbReference>
<evidence type="ECO:0000313" key="4">
    <source>
        <dbReference type="EMBL" id="SOD51359.1"/>
    </source>
</evidence>
<protein>
    <recommendedName>
        <fullName evidence="3">VIT domain-containing protein</fullName>
    </recommendedName>
</protein>
<dbReference type="PROSITE" id="PS51468">
    <property type="entry name" value="VIT"/>
    <property type="match status" value="1"/>
</dbReference>
<dbReference type="SUPFAM" id="SSF48452">
    <property type="entry name" value="TPR-like"/>
    <property type="match status" value="1"/>
</dbReference>
<proteinExistence type="predicted"/>
<dbReference type="Proteomes" id="UP000219374">
    <property type="component" value="Unassembled WGS sequence"/>
</dbReference>
<feature type="signal peptide" evidence="2">
    <location>
        <begin position="1"/>
        <end position="26"/>
    </location>
</feature>
<dbReference type="Pfam" id="PF08487">
    <property type="entry name" value="VIT"/>
    <property type="match status" value="1"/>
</dbReference>
<dbReference type="InterPro" id="IPR011990">
    <property type="entry name" value="TPR-like_helical_dom_sf"/>
</dbReference>
<dbReference type="Pfam" id="PF09906">
    <property type="entry name" value="DUF2135"/>
    <property type="match status" value="1"/>
</dbReference>
<evidence type="ECO:0000256" key="2">
    <source>
        <dbReference type="SAM" id="SignalP"/>
    </source>
</evidence>
<reference evidence="4 5" key="1">
    <citation type="submission" date="2017-09" db="EMBL/GenBank/DDBJ databases">
        <authorList>
            <person name="Ehlers B."/>
            <person name="Leendertz F.H."/>
        </authorList>
    </citation>
    <scope>NUCLEOTIDE SEQUENCE [LARGE SCALE GENOMIC DNA]</scope>
    <source>
        <strain evidence="4 5">CGMCC 1.10978</strain>
    </source>
</reference>
<feature type="domain" description="VIT" evidence="3">
    <location>
        <begin position="33"/>
        <end position="161"/>
    </location>
</feature>
<dbReference type="EMBL" id="OCND01000001">
    <property type="protein sequence ID" value="SOD51359.1"/>
    <property type="molecule type" value="Genomic_DNA"/>
</dbReference>
<gene>
    <name evidence="4" type="ORF">SAMN06296416_101583</name>
</gene>
<dbReference type="OrthoDB" id="266279at2"/>
<sequence length="979" mass="108500">MTRIKRNGLAWFGLLAWMAAASLSGAQDLTAPRLPPLLEVHDGESPVTLRTADVDATVFGSLAQTTVELVFYNPNNRPLEGQLNFPLRDGQRITGFALDFEGRMRPAVPVEKAKGQQVFEAIERRQVDPALLEQTAGNHFKLRIFPIPARGSRRVRLQYSESLTQRGRISRLSLPLDFARGADSLSLRLEVRGQTEKPVAEDTLGALAFERDGDGWSAESRFAKFRVGELAVDLPRTLEPRVYTQRIDGQVYFLAEVPADEGSAQRRLPKKMGLLWDSSASARRRDFGSESAVLDAYFKAAGDIEVSLIRLRDRAEPAVTFQVRGGDWRAIKSALRETIYDGASNLGDWQPQSGTDEYLLFSDGLSNYGAQAFPALPSGQRLYTLHTAGAHADGQRLRAWAEGNGGESIAFDAEGVPVAVKRLLSERPRLLSHDLAGGEDLVYESAVPRDGVFRIAGKLRALSGALRVEYRHADGRLRTLELPIDARHAAQGGPIGQLWAAYWVDGLSGDGEANRARIRRLGQQFGLVTAETSLIVLETVEDYVRYDIAPPAGWEAQFAALKSADDRQKSESAHERLDWVAEAFEEKIAWWHNRWPKGPPQRLLDKAVAATGAEFASSPPPALAAPAPSISSPQAAGDAYRLREQAAASQQGTLDSIVVTGTRLAEEDRQESPANSGAIRIALQAWQPESPYGRRLREAAADRVYALYLDERDSYADSVAFYLDVTDVLFEKGQDDLALRVLSNLAEMELENRHILRVLAYRLMQARQPVLAVPVFEKVKRLAEEEPQSFRDLGLAYAAVGRTQPAIEQLYEVVKRDWDDRFDGVTLIALAELNAIIANARQRPDTRALDPRLLKNLPLDLRVVLSWDSDNSDMDLWVTDPNDEKCYYGNSLTYQGGRLSDDFTGGYGPEEFSLRDAKPGKYKVEANFFGDQQQLVTGATTLQLKLTTHFGTAKAQEQLVTMRLKEESETVLVGEFEVK</sequence>
<dbReference type="Gene3D" id="1.25.40.10">
    <property type="entry name" value="Tetratricopeptide repeat domain"/>
    <property type="match status" value="1"/>
</dbReference>
<keyword evidence="2" id="KW-0732">Signal</keyword>
<feature type="region of interest" description="Disordered" evidence="1">
    <location>
        <begin position="615"/>
        <end position="648"/>
    </location>
</feature>
<evidence type="ECO:0000259" key="3">
    <source>
        <dbReference type="PROSITE" id="PS51468"/>
    </source>
</evidence>
<keyword evidence="5" id="KW-1185">Reference proteome</keyword>
<feature type="chain" id="PRO_5012583528" description="VIT domain-containing protein" evidence="2">
    <location>
        <begin position="27"/>
        <end position="979"/>
    </location>
</feature>